<protein>
    <submittedName>
        <fullName evidence="1">4328_t:CDS:1</fullName>
    </submittedName>
</protein>
<accession>A0ABN7WV17</accession>
<reference evidence="1 2" key="1">
    <citation type="submission" date="2021-06" db="EMBL/GenBank/DDBJ databases">
        <authorList>
            <person name="Kallberg Y."/>
            <person name="Tangrot J."/>
            <person name="Rosling A."/>
        </authorList>
    </citation>
    <scope>NUCLEOTIDE SEQUENCE [LARGE SCALE GENOMIC DNA]</scope>
    <source>
        <strain evidence="1 2">120-4 pot B 10/14</strain>
    </source>
</reference>
<sequence>GQVLPYVKVYYKFTVSQVLYKPSFIVVHFLLWIKLYTFKILQLGYTKFSFGSELQVTTSTSLLKYKGLGNCRALANELFQKQVISLYKRFNSTGTEALATKLKLNQGFNDARIVNVMSDLEKIDNLKKIWKFNLACLVLLKAEELKFHFNFSSELWQIEQGGTLLNEVLEKVFNQKTADVLKRLNLFTTAQLTTLENCLIDDRRNRKLVSEYVTPGYNLLALSIELLADKAKILGEHYCNIPLADPNQFEIKKYKGCSGNTAKITGKVDEE</sequence>
<dbReference type="Proteomes" id="UP000789901">
    <property type="component" value="Unassembled WGS sequence"/>
</dbReference>
<comment type="caution">
    <text evidence="1">The sequence shown here is derived from an EMBL/GenBank/DDBJ whole genome shotgun (WGS) entry which is preliminary data.</text>
</comment>
<gene>
    <name evidence="1" type="ORF">GMARGA_LOCUS34920</name>
</gene>
<evidence type="ECO:0000313" key="2">
    <source>
        <dbReference type="Proteomes" id="UP000789901"/>
    </source>
</evidence>
<feature type="non-terminal residue" evidence="1">
    <location>
        <position position="1"/>
    </location>
</feature>
<proteinExistence type="predicted"/>
<feature type="non-terminal residue" evidence="1">
    <location>
        <position position="271"/>
    </location>
</feature>
<dbReference type="EMBL" id="CAJVQB010062912">
    <property type="protein sequence ID" value="CAG8840451.1"/>
    <property type="molecule type" value="Genomic_DNA"/>
</dbReference>
<evidence type="ECO:0000313" key="1">
    <source>
        <dbReference type="EMBL" id="CAG8840451.1"/>
    </source>
</evidence>
<organism evidence="1 2">
    <name type="scientific">Gigaspora margarita</name>
    <dbReference type="NCBI Taxonomy" id="4874"/>
    <lineage>
        <taxon>Eukaryota</taxon>
        <taxon>Fungi</taxon>
        <taxon>Fungi incertae sedis</taxon>
        <taxon>Mucoromycota</taxon>
        <taxon>Glomeromycotina</taxon>
        <taxon>Glomeromycetes</taxon>
        <taxon>Diversisporales</taxon>
        <taxon>Gigasporaceae</taxon>
        <taxon>Gigaspora</taxon>
    </lineage>
</organism>
<keyword evidence="2" id="KW-1185">Reference proteome</keyword>
<name>A0ABN7WV17_GIGMA</name>